<accession>A0A8T1TSU4</accession>
<dbReference type="Proteomes" id="UP000688947">
    <property type="component" value="Unassembled WGS sequence"/>
</dbReference>
<proteinExistence type="predicted"/>
<sequence>MFWKVQCAARCGARRWARLRTYRAALLRGLPARVCCGCGYARSHPLILVDPLYVQFGLGSHTHSIYMSKMSPKPLMVLVRL</sequence>
<dbReference type="AlphaFoldDB" id="A0A8T1TSU4"/>
<protein>
    <submittedName>
        <fullName evidence="1">Uncharacterized protein</fullName>
    </submittedName>
</protein>
<organism evidence="1 2">
    <name type="scientific">Phytophthora cactorum</name>
    <dbReference type="NCBI Taxonomy" id="29920"/>
    <lineage>
        <taxon>Eukaryota</taxon>
        <taxon>Sar</taxon>
        <taxon>Stramenopiles</taxon>
        <taxon>Oomycota</taxon>
        <taxon>Peronosporomycetes</taxon>
        <taxon>Peronosporales</taxon>
        <taxon>Peronosporaceae</taxon>
        <taxon>Phytophthora</taxon>
    </lineage>
</organism>
<gene>
    <name evidence="1" type="ORF">JG687_00016169</name>
</gene>
<comment type="caution">
    <text evidence="1">The sequence shown here is derived from an EMBL/GenBank/DDBJ whole genome shotgun (WGS) entry which is preliminary data.</text>
</comment>
<evidence type="ECO:0000313" key="1">
    <source>
        <dbReference type="EMBL" id="KAG6947323.1"/>
    </source>
</evidence>
<reference evidence="1" key="1">
    <citation type="submission" date="2021-01" db="EMBL/GenBank/DDBJ databases">
        <title>Phytophthora aleatoria, a newly-described species from Pinus radiata is distinct from Phytophthora cactorum isolates based on comparative genomics.</title>
        <authorList>
            <person name="Mcdougal R."/>
            <person name="Panda P."/>
            <person name="Williams N."/>
            <person name="Studholme D.J."/>
        </authorList>
    </citation>
    <scope>NUCLEOTIDE SEQUENCE</scope>
    <source>
        <strain evidence="1">NZFS 3830</strain>
    </source>
</reference>
<evidence type="ECO:0000313" key="2">
    <source>
        <dbReference type="Proteomes" id="UP000688947"/>
    </source>
</evidence>
<name>A0A8T1TSU4_9STRA</name>
<dbReference type="EMBL" id="JAENGZ010001571">
    <property type="protein sequence ID" value="KAG6947323.1"/>
    <property type="molecule type" value="Genomic_DNA"/>
</dbReference>